<dbReference type="SUPFAM" id="SSF50129">
    <property type="entry name" value="GroES-like"/>
    <property type="match status" value="1"/>
</dbReference>
<comment type="similarity">
    <text evidence="2">Belongs to the zinc-containing alcohol dehydrogenase family.</text>
</comment>
<sequence length="324" mass="36054">MEYSICFTKKEQAECVEILKPLEAAPGFILGRTLYSLISPGTELNHGYLQEHSNSYYPGYASVFIVESIGEGVENVRLGEQRFCMGPHRSFQHVQSNDTLSVPEGLKAEDAVVVRLMSIGLTALTTTAAKPGDHVIVSGAGPVGLLAAFLFQKHGYVTGIVEPSEERRNIAELAGIKQTWAEFPIQDPEWNGRTALVLDCSGHEAAVYKGCQVIRRRGEVVLCGVPWKRYTDLTAQELLHAIFHQYAIVRSGWEWDIPNHADPFSPHSIFNNLSYGLKLLSEGLLQAAPMSRHWSPRQAQEVYAGLAQRRITELFNLFDWSEGI</sequence>
<dbReference type="AlphaFoldDB" id="A0A3G9JCP5"/>
<evidence type="ECO:0000313" key="7">
    <source>
        <dbReference type="Proteomes" id="UP000275368"/>
    </source>
</evidence>
<evidence type="ECO:0000256" key="5">
    <source>
        <dbReference type="ARBA" id="ARBA00023002"/>
    </source>
</evidence>
<gene>
    <name evidence="6" type="ORF">Back11_20740</name>
</gene>
<dbReference type="PANTHER" id="PTHR43350">
    <property type="entry name" value="NAD-DEPENDENT ALCOHOL DEHYDROGENASE"/>
    <property type="match status" value="1"/>
</dbReference>
<reference evidence="6 7" key="1">
    <citation type="submission" date="2018-11" db="EMBL/GenBank/DDBJ databases">
        <title>Complete genome sequence of Paenibacillus baekrokdamisoli strain KCTC 33723.</title>
        <authorList>
            <person name="Kang S.W."/>
            <person name="Lee K.C."/>
            <person name="Kim K.K."/>
            <person name="Kim J.S."/>
            <person name="Kim D.S."/>
            <person name="Ko S.H."/>
            <person name="Yang S.H."/>
            <person name="Lee J.S."/>
        </authorList>
    </citation>
    <scope>NUCLEOTIDE SEQUENCE [LARGE SCALE GENOMIC DNA]</scope>
    <source>
        <strain evidence="6 7">KCTC 33723</strain>
    </source>
</reference>
<keyword evidence="5" id="KW-0560">Oxidoreductase</keyword>
<organism evidence="6 7">
    <name type="scientific">Paenibacillus baekrokdamisoli</name>
    <dbReference type="NCBI Taxonomy" id="1712516"/>
    <lineage>
        <taxon>Bacteria</taxon>
        <taxon>Bacillati</taxon>
        <taxon>Bacillota</taxon>
        <taxon>Bacilli</taxon>
        <taxon>Bacillales</taxon>
        <taxon>Paenibacillaceae</taxon>
        <taxon>Paenibacillus</taxon>
    </lineage>
</organism>
<dbReference type="GO" id="GO:0016491">
    <property type="term" value="F:oxidoreductase activity"/>
    <property type="evidence" value="ECO:0007669"/>
    <property type="project" value="UniProtKB-KW"/>
</dbReference>
<evidence type="ECO:0000313" key="6">
    <source>
        <dbReference type="EMBL" id="BBH20729.1"/>
    </source>
</evidence>
<keyword evidence="4" id="KW-0862">Zinc</keyword>
<accession>A0A3G9JCP5</accession>
<dbReference type="Proteomes" id="UP000275368">
    <property type="component" value="Chromosome"/>
</dbReference>
<proteinExistence type="inferred from homology"/>
<dbReference type="PANTHER" id="PTHR43350:SF19">
    <property type="entry name" value="D-GULOSIDE 3-DEHYDROGENASE"/>
    <property type="match status" value="1"/>
</dbReference>
<dbReference type="Gene3D" id="3.90.180.10">
    <property type="entry name" value="Medium-chain alcohol dehydrogenases, catalytic domain"/>
    <property type="match status" value="1"/>
</dbReference>
<dbReference type="InterPro" id="IPR036291">
    <property type="entry name" value="NAD(P)-bd_dom_sf"/>
</dbReference>
<evidence type="ECO:0000256" key="1">
    <source>
        <dbReference type="ARBA" id="ARBA00001947"/>
    </source>
</evidence>
<dbReference type="GO" id="GO:0046872">
    <property type="term" value="F:metal ion binding"/>
    <property type="evidence" value="ECO:0007669"/>
    <property type="project" value="UniProtKB-KW"/>
</dbReference>
<dbReference type="RefSeq" id="WP_125656084.1">
    <property type="nucleotide sequence ID" value="NZ_AP019308.1"/>
</dbReference>
<dbReference type="SUPFAM" id="SSF51735">
    <property type="entry name" value="NAD(P)-binding Rossmann-fold domains"/>
    <property type="match status" value="1"/>
</dbReference>
<dbReference type="OrthoDB" id="9781588at2"/>
<evidence type="ECO:0000256" key="4">
    <source>
        <dbReference type="ARBA" id="ARBA00022833"/>
    </source>
</evidence>
<dbReference type="InterPro" id="IPR011032">
    <property type="entry name" value="GroES-like_sf"/>
</dbReference>
<evidence type="ECO:0000256" key="2">
    <source>
        <dbReference type="ARBA" id="ARBA00008072"/>
    </source>
</evidence>
<dbReference type="EMBL" id="AP019308">
    <property type="protein sequence ID" value="BBH20729.1"/>
    <property type="molecule type" value="Genomic_DNA"/>
</dbReference>
<protein>
    <submittedName>
        <fullName evidence="6">Dehydrogenase</fullName>
    </submittedName>
</protein>
<comment type="cofactor">
    <cofactor evidence="1">
        <name>Zn(2+)</name>
        <dbReference type="ChEBI" id="CHEBI:29105"/>
    </cofactor>
</comment>
<dbReference type="Gene3D" id="3.40.50.720">
    <property type="entry name" value="NAD(P)-binding Rossmann-like Domain"/>
    <property type="match status" value="1"/>
</dbReference>
<name>A0A3G9JCP5_9BACL</name>
<evidence type="ECO:0000256" key="3">
    <source>
        <dbReference type="ARBA" id="ARBA00022723"/>
    </source>
</evidence>
<dbReference type="KEGG" id="pbk:Back11_20740"/>
<keyword evidence="3" id="KW-0479">Metal-binding</keyword>
<keyword evidence="7" id="KW-1185">Reference proteome</keyword>